<feature type="region of interest" description="Disordered" evidence="14">
    <location>
        <begin position="128"/>
        <end position="149"/>
    </location>
</feature>
<dbReference type="InterPro" id="IPR013088">
    <property type="entry name" value="Znf_NHR/GATA"/>
</dbReference>
<dbReference type="GO" id="GO:0003700">
    <property type="term" value="F:DNA-binding transcription factor activity"/>
    <property type="evidence" value="ECO:0007669"/>
    <property type="project" value="InterPro"/>
</dbReference>
<dbReference type="EMBL" id="KP987797">
    <property type="protein sequence ID" value="ALF04773.1"/>
    <property type="molecule type" value="mRNA"/>
</dbReference>
<protein>
    <submittedName>
        <fullName evidence="17">Estrogen receptor 2</fullName>
    </submittedName>
</protein>
<keyword evidence="6 13" id="KW-0862">Zinc</keyword>
<dbReference type="SUPFAM" id="SSF48508">
    <property type="entry name" value="Nuclear receptor ligand-binding domain"/>
    <property type="match status" value="1"/>
</dbReference>
<comment type="function">
    <text evidence="1">The steroid hormones and their receptors are involved in the regulation of eukaryotic gene expression and affect cellular proliferation and differentiation in target tissues.</text>
</comment>
<dbReference type="InterPro" id="IPR001628">
    <property type="entry name" value="Znf_hrmn_rcpt"/>
</dbReference>
<dbReference type="InterPro" id="IPR001723">
    <property type="entry name" value="Nuclear_hrmn_rcpt"/>
</dbReference>
<keyword evidence="3" id="KW-0754">Steroid-binding</keyword>
<keyword evidence="9 13" id="KW-0238">DNA-binding</keyword>
<feature type="region of interest" description="Disordered" evidence="14">
    <location>
        <begin position="532"/>
        <end position="570"/>
    </location>
</feature>
<evidence type="ECO:0000256" key="5">
    <source>
        <dbReference type="ARBA" id="ARBA00022771"/>
    </source>
</evidence>
<dbReference type="Pfam" id="PF00105">
    <property type="entry name" value="zf-C4"/>
    <property type="match status" value="1"/>
</dbReference>
<dbReference type="FunFam" id="1.10.565.10:FF:000010">
    <property type="entry name" value="Estrogen receptor"/>
    <property type="match status" value="1"/>
</dbReference>
<dbReference type="PRINTS" id="PR00398">
    <property type="entry name" value="STRDHORMONER"/>
</dbReference>
<dbReference type="PROSITE" id="PS51843">
    <property type="entry name" value="NR_LBD"/>
    <property type="match status" value="1"/>
</dbReference>
<evidence type="ECO:0000256" key="13">
    <source>
        <dbReference type="RuleBase" id="RU004334"/>
    </source>
</evidence>
<dbReference type="SUPFAM" id="SSF57716">
    <property type="entry name" value="Glucocorticoid receptor-like (DNA-binding domain)"/>
    <property type="match status" value="1"/>
</dbReference>
<dbReference type="PROSITE" id="PS51030">
    <property type="entry name" value="NUCLEAR_REC_DBD_2"/>
    <property type="match status" value="1"/>
</dbReference>
<evidence type="ECO:0000256" key="9">
    <source>
        <dbReference type="ARBA" id="ARBA00023125"/>
    </source>
</evidence>
<evidence type="ECO:0000259" key="16">
    <source>
        <dbReference type="PROSITE" id="PS51843"/>
    </source>
</evidence>
<feature type="domain" description="Nuclear receptor" evidence="15">
    <location>
        <begin position="156"/>
        <end position="231"/>
    </location>
</feature>
<evidence type="ECO:0000256" key="10">
    <source>
        <dbReference type="ARBA" id="ARBA00023163"/>
    </source>
</evidence>
<dbReference type="CDD" id="cd07171">
    <property type="entry name" value="NR_DBD_ER"/>
    <property type="match status" value="1"/>
</dbReference>
<dbReference type="InterPro" id="IPR035500">
    <property type="entry name" value="NHR-like_dom_sf"/>
</dbReference>
<evidence type="ECO:0000256" key="2">
    <source>
        <dbReference type="ARBA" id="ARBA00005413"/>
    </source>
</evidence>
<dbReference type="GO" id="GO:0005496">
    <property type="term" value="F:steroid binding"/>
    <property type="evidence" value="ECO:0007669"/>
    <property type="project" value="UniProtKB-KW"/>
</dbReference>
<dbReference type="InterPro" id="IPR050200">
    <property type="entry name" value="Nuclear_hormone_rcpt_NR3"/>
</dbReference>
<sequence length="570" mass="63076">MESCPGAGRRAPRLVPFLPGNSDSPHALGVFSDTSTSTSPSAGRGEADGVLRGGGSGPVLPVLSRSPQQPLLFLSPPTPPWLPQVSAAPGSFQPFVYEAHTWLPGQLSPQTLEIAPLYSDLRRRKLESSVEGLPGSNASASSPPLHGDSPRMTRETHFCAVCSDLASGYHYGVWSCEGCKAFFKRSIQGKTNYVCPATNQCTIDKNRRKSCQACRLRRCHEVGMVRDACQRERRASCPTKKAEPPQIQKTVAHDHIQNAVASKSCQARDGCLNARPSGPAKFANATMEPLGSLSSEQFLTCLLNAEPPKMTCHHDVSRPFTAERLMMLLTNLADRELVHMIGWAKKVPGFVQISLRDQVLLLESSWLEVLIMGLIWRSMSQPGKLVFASNLILDRDDGECVEGIFEIFDILLNIVQHFRELQVWMDEYVCLKAIILLNASLMVATSEKEGSRAKVQQLVEATTDTLVKCIARRSLTTPEQFRRLSHLLTILSHIRHISNKGIQHMYSMKCKNLVPFYDLLLEMLDAHTLQEDSWTQSQGMENAQKSPPTKRPRNMPPPVTCNPFGEAQAE</sequence>
<dbReference type="FunFam" id="3.30.50.10:FF:000139">
    <property type="entry name" value="Estrogen receptor beta a variant b"/>
    <property type="match status" value="1"/>
</dbReference>
<keyword evidence="7 13" id="KW-0805">Transcription regulation</keyword>
<evidence type="ECO:0000256" key="1">
    <source>
        <dbReference type="ARBA" id="ARBA00003830"/>
    </source>
</evidence>
<comment type="subcellular location">
    <subcellularLocation>
        <location evidence="13">Nucleus</location>
    </subcellularLocation>
</comment>
<keyword evidence="5 13" id="KW-0863">Zinc-finger</keyword>
<feature type="compositionally biased region" description="Polar residues" evidence="14">
    <location>
        <begin position="532"/>
        <end position="546"/>
    </location>
</feature>
<proteinExistence type="evidence at transcript level"/>
<evidence type="ECO:0000256" key="12">
    <source>
        <dbReference type="ARBA" id="ARBA00023242"/>
    </source>
</evidence>
<feature type="region of interest" description="Disordered" evidence="14">
    <location>
        <begin position="1"/>
        <end position="62"/>
    </location>
</feature>
<dbReference type="Pfam" id="PF00104">
    <property type="entry name" value="Hormone_recep"/>
    <property type="match status" value="1"/>
</dbReference>
<dbReference type="AlphaFoldDB" id="A0A0M5M2A5"/>
<keyword evidence="10 13" id="KW-0804">Transcription</keyword>
<dbReference type="CDD" id="cd06949">
    <property type="entry name" value="NR_LBD_ER"/>
    <property type="match status" value="1"/>
</dbReference>
<evidence type="ECO:0000256" key="7">
    <source>
        <dbReference type="ARBA" id="ARBA00023015"/>
    </source>
</evidence>
<dbReference type="PROSITE" id="PS00031">
    <property type="entry name" value="NUCLEAR_REC_DBD_1"/>
    <property type="match status" value="1"/>
</dbReference>
<evidence type="ECO:0000256" key="4">
    <source>
        <dbReference type="ARBA" id="ARBA00022723"/>
    </source>
</evidence>
<keyword evidence="11 13" id="KW-0675">Receptor</keyword>
<evidence type="ECO:0000313" key="17">
    <source>
        <dbReference type="EMBL" id="ALF04773.1"/>
    </source>
</evidence>
<dbReference type="Gene3D" id="1.10.565.10">
    <property type="entry name" value="Retinoid X Receptor"/>
    <property type="match status" value="1"/>
</dbReference>
<name>A0A0M5M2A5_EPTBU</name>
<gene>
    <name evidence="17" type="primary">ER2</name>
</gene>
<evidence type="ECO:0000256" key="3">
    <source>
        <dbReference type="ARBA" id="ARBA00022665"/>
    </source>
</evidence>
<dbReference type="InterPro" id="IPR000536">
    <property type="entry name" value="Nucl_hrmn_rcpt_lig-bd"/>
</dbReference>
<keyword evidence="4 13" id="KW-0479">Metal-binding</keyword>
<evidence type="ECO:0000256" key="14">
    <source>
        <dbReference type="SAM" id="MobiDB-lite"/>
    </source>
</evidence>
<reference evidence="17" key="1">
    <citation type="submission" date="2015-03" db="EMBL/GenBank/DDBJ databases">
        <title>Molecular cloning and characterization of hagfish estrogen receptors.</title>
        <authorList>
            <person name="Nishimiya O."/>
            <person name="Katsu Y."/>
            <person name="Inagawa H."/>
            <person name="Hiramatsu N."/>
            <person name="Todo T."/>
            <person name="Hara A."/>
        </authorList>
    </citation>
    <scope>NUCLEOTIDE SEQUENCE</scope>
</reference>
<keyword evidence="12 13" id="KW-0539">Nucleus</keyword>
<feature type="domain" description="NR LBD" evidence="16">
    <location>
        <begin position="294"/>
        <end position="527"/>
    </location>
</feature>
<dbReference type="PANTHER" id="PTHR48092">
    <property type="entry name" value="KNIRPS-RELATED PROTEIN-RELATED"/>
    <property type="match status" value="1"/>
</dbReference>
<dbReference type="SMART" id="SM00399">
    <property type="entry name" value="ZnF_C4"/>
    <property type="match status" value="1"/>
</dbReference>
<accession>A0A0M5M2A5</accession>
<comment type="similarity">
    <text evidence="2">Belongs to the nuclear hormone receptor family. NR3 subfamily.</text>
</comment>
<organism evidence="17">
    <name type="scientific">Eptatretus burgeri</name>
    <name type="common">Inshore hagfish</name>
    <dbReference type="NCBI Taxonomy" id="7764"/>
    <lineage>
        <taxon>Eukaryota</taxon>
        <taxon>Metazoa</taxon>
        <taxon>Chordata</taxon>
        <taxon>Craniata</taxon>
        <taxon>Vertebrata</taxon>
        <taxon>Cyclostomata</taxon>
        <taxon>Myxini</taxon>
        <taxon>Myxiniformes</taxon>
        <taxon>Myxinidae</taxon>
        <taxon>Eptatretinae</taxon>
        <taxon>Eptatretus</taxon>
    </lineage>
</organism>
<dbReference type="Gene3D" id="3.30.50.10">
    <property type="entry name" value="Erythroid Transcription Factor GATA-1, subunit A"/>
    <property type="match status" value="1"/>
</dbReference>
<evidence type="ECO:0000259" key="15">
    <source>
        <dbReference type="PROSITE" id="PS51030"/>
    </source>
</evidence>
<evidence type="ECO:0000256" key="11">
    <source>
        <dbReference type="ARBA" id="ARBA00023170"/>
    </source>
</evidence>
<feature type="compositionally biased region" description="Polar residues" evidence="14">
    <location>
        <begin position="32"/>
        <end position="41"/>
    </location>
</feature>
<dbReference type="GO" id="GO:0005634">
    <property type="term" value="C:nucleus"/>
    <property type="evidence" value="ECO:0007669"/>
    <property type="project" value="UniProtKB-SubCell"/>
</dbReference>
<keyword evidence="8" id="KW-0446">Lipid-binding</keyword>
<dbReference type="GO" id="GO:0008270">
    <property type="term" value="F:zinc ion binding"/>
    <property type="evidence" value="ECO:0007669"/>
    <property type="project" value="UniProtKB-KW"/>
</dbReference>
<evidence type="ECO:0000256" key="8">
    <source>
        <dbReference type="ARBA" id="ARBA00023121"/>
    </source>
</evidence>
<evidence type="ECO:0000256" key="6">
    <source>
        <dbReference type="ARBA" id="ARBA00022833"/>
    </source>
</evidence>
<dbReference type="GO" id="GO:0043565">
    <property type="term" value="F:sequence-specific DNA binding"/>
    <property type="evidence" value="ECO:0007669"/>
    <property type="project" value="InterPro"/>
</dbReference>
<dbReference type="SMART" id="SM00430">
    <property type="entry name" value="HOLI"/>
    <property type="match status" value="1"/>
</dbReference>
<dbReference type="PRINTS" id="PR00047">
    <property type="entry name" value="STROIDFINGER"/>
</dbReference>